<evidence type="ECO:0000256" key="1">
    <source>
        <dbReference type="ARBA" id="ARBA00022603"/>
    </source>
</evidence>
<dbReference type="Pfam" id="PF01555">
    <property type="entry name" value="N6_N4_Mtase"/>
    <property type="match status" value="1"/>
</dbReference>
<keyword evidence="1 4" id="KW-0489">Methyltransferase</keyword>
<dbReference type="GO" id="GO:0008168">
    <property type="term" value="F:methyltransferase activity"/>
    <property type="evidence" value="ECO:0007669"/>
    <property type="project" value="UniProtKB-KW"/>
</dbReference>
<dbReference type="Gene3D" id="3.40.50.150">
    <property type="entry name" value="Vaccinia Virus protein VP39"/>
    <property type="match status" value="1"/>
</dbReference>
<dbReference type="RefSeq" id="WP_358347591.1">
    <property type="nucleotide sequence ID" value="NZ_JBEZFP010000002.1"/>
</dbReference>
<accession>A0ABV3D8W4</accession>
<dbReference type="EMBL" id="JBEZFP010000002">
    <property type="protein sequence ID" value="MEU8132182.1"/>
    <property type="molecule type" value="Genomic_DNA"/>
</dbReference>
<dbReference type="GO" id="GO:0032259">
    <property type="term" value="P:methylation"/>
    <property type="evidence" value="ECO:0007669"/>
    <property type="project" value="UniProtKB-KW"/>
</dbReference>
<evidence type="ECO:0000259" key="3">
    <source>
        <dbReference type="Pfam" id="PF01555"/>
    </source>
</evidence>
<sequence>MTELPSVWLSGQRDIATQLAVGGYGPATAQDDAAIPPAIAARAVGQYTRPGDVVFDPDCGAGTVLAEAMRVGRHAVGATTDPRWWPIARANVTRAKRAGAAVDGTVLDAGPHSPGTAQLDLFAGRVQLVVVNVRNLGIARRRRGAVLVSAAVSEAAVAARLTRLLRWCRPLLRPTGCLAITTAPYWCGGELLDLPGAVVRAGRIAGFRQAVSVLALTAELRTEQLIAHTPLAQRRAAAAQARATGRPVSLTAHRDVVIFAAPQASADAQMLQSPLSPMDFDRCAIPWDPINSGGARAA</sequence>
<keyword evidence="5" id="KW-1185">Reference proteome</keyword>
<evidence type="ECO:0000256" key="2">
    <source>
        <dbReference type="ARBA" id="ARBA00022679"/>
    </source>
</evidence>
<reference evidence="4 5" key="1">
    <citation type="submission" date="2024-06" db="EMBL/GenBank/DDBJ databases">
        <title>The Natural Products Discovery Center: Release of the First 8490 Sequenced Strains for Exploring Actinobacteria Biosynthetic Diversity.</title>
        <authorList>
            <person name="Kalkreuter E."/>
            <person name="Kautsar S.A."/>
            <person name="Yang D."/>
            <person name="Bader C.D."/>
            <person name="Teijaro C.N."/>
            <person name="Fluegel L."/>
            <person name="Davis C.M."/>
            <person name="Simpson J.R."/>
            <person name="Lauterbach L."/>
            <person name="Steele A.D."/>
            <person name="Gui C."/>
            <person name="Meng S."/>
            <person name="Li G."/>
            <person name="Viehrig K."/>
            <person name="Ye F."/>
            <person name="Su P."/>
            <person name="Kiefer A.F."/>
            <person name="Nichols A."/>
            <person name="Cepeda A.J."/>
            <person name="Yan W."/>
            <person name="Fan B."/>
            <person name="Jiang Y."/>
            <person name="Adhikari A."/>
            <person name="Zheng C.-J."/>
            <person name="Schuster L."/>
            <person name="Cowan T.M."/>
            <person name="Smanski M.J."/>
            <person name="Chevrette M.G."/>
            <person name="De Carvalho L.P.S."/>
            <person name="Shen B."/>
        </authorList>
    </citation>
    <scope>NUCLEOTIDE SEQUENCE [LARGE SCALE GENOMIC DNA]</scope>
    <source>
        <strain evidence="4 5">NPDC048946</strain>
    </source>
</reference>
<dbReference type="SUPFAM" id="SSF53335">
    <property type="entry name" value="S-adenosyl-L-methionine-dependent methyltransferases"/>
    <property type="match status" value="1"/>
</dbReference>
<dbReference type="InterPro" id="IPR002941">
    <property type="entry name" value="DNA_methylase_N4/N6"/>
</dbReference>
<protein>
    <submittedName>
        <fullName evidence="4">DNA methyltransferase</fullName>
    </submittedName>
</protein>
<dbReference type="InterPro" id="IPR029063">
    <property type="entry name" value="SAM-dependent_MTases_sf"/>
</dbReference>
<name>A0ABV3D8W4_9ACTN</name>
<evidence type="ECO:0000313" key="4">
    <source>
        <dbReference type="EMBL" id="MEU8132182.1"/>
    </source>
</evidence>
<organism evidence="4 5">
    <name type="scientific">Streptodolium elevatio</name>
    <dbReference type="NCBI Taxonomy" id="3157996"/>
    <lineage>
        <taxon>Bacteria</taxon>
        <taxon>Bacillati</taxon>
        <taxon>Actinomycetota</taxon>
        <taxon>Actinomycetes</taxon>
        <taxon>Kitasatosporales</taxon>
        <taxon>Streptomycetaceae</taxon>
        <taxon>Streptodolium</taxon>
    </lineage>
</organism>
<keyword evidence="2" id="KW-0808">Transferase</keyword>
<comment type="caution">
    <text evidence="4">The sequence shown here is derived from an EMBL/GenBank/DDBJ whole genome shotgun (WGS) entry which is preliminary data.</text>
</comment>
<evidence type="ECO:0000313" key="5">
    <source>
        <dbReference type="Proteomes" id="UP001551482"/>
    </source>
</evidence>
<gene>
    <name evidence="4" type="ORF">AB0C36_01595</name>
</gene>
<dbReference type="Proteomes" id="UP001551482">
    <property type="component" value="Unassembled WGS sequence"/>
</dbReference>
<feature type="domain" description="DNA methylase N-4/N-6" evidence="3">
    <location>
        <begin position="33"/>
        <end position="81"/>
    </location>
</feature>
<proteinExistence type="predicted"/>